<dbReference type="GO" id="GO:0005737">
    <property type="term" value="C:cytoplasm"/>
    <property type="evidence" value="ECO:0007669"/>
    <property type="project" value="TreeGrafter"/>
</dbReference>
<dbReference type="Gene3D" id="3.40.50.300">
    <property type="entry name" value="P-loop containing nucleotide triphosphate hydrolases"/>
    <property type="match status" value="1"/>
</dbReference>
<keyword evidence="1" id="KW-0547">Nucleotide-binding</keyword>
<accession>A0A918CCL3</accession>
<dbReference type="SUPFAM" id="SSF46894">
    <property type="entry name" value="C-terminal effector domain of the bipartite response regulators"/>
    <property type="match status" value="1"/>
</dbReference>
<dbReference type="InterPro" id="IPR000792">
    <property type="entry name" value="Tscrpt_reg_LuxR_C"/>
</dbReference>
<dbReference type="InterPro" id="IPR041664">
    <property type="entry name" value="AAA_16"/>
</dbReference>
<organism evidence="4 5">
    <name type="scientific">Agromyces mediolanus</name>
    <name type="common">Corynebacterium mediolanum</name>
    <dbReference type="NCBI Taxonomy" id="41986"/>
    <lineage>
        <taxon>Bacteria</taxon>
        <taxon>Bacillati</taxon>
        <taxon>Actinomycetota</taxon>
        <taxon>Actinomycetes</taxon>
        <taxon>Micrococcales</taxon>
        <taxon>Microbacteriaceae</taxon>
        <taxon>Agromyces</taxon>
    </lineage>
</organism>
<dbReference type="PROSITE" id="PS00622">
    <property type="entry name" value="HTH_LUXR_1"/>
    <property type="match status" value="1"/>
</dbReference>
<dbReference type="Gene3D" id="1.25.40.10">
    <property type="entry name" value="Tetratricopeptide repeat domain"/>
    <property type="match status" value="1"/>
</dbReference>
<protein>
    <recommendedName>
        <fullName evidence="3">HTH luxR-type domain-containing protein</fullName>
    </recommendedName>
</protein>
<sequence length="845" mass="89874">MIVGRTAELARLRSALGAEPPRASHRLVFLEGAIGIGKSALVNEFLAAWRGARILFARADELDSRIPFDGIRGILESLLDTELGPLLQAHRSPRALLRSVRTGLVASPALLVIDDAHWLDAASITLIEQLLLEPASPGLRLLISHRTGRAPGALAAAARRSGSSMHRIVLAPLAPEDASALLSTQGVDDARLVALGGGNPLFLRLLAEGHHRSGAMQIDPIEAVGASLDDALRGELLALDEEARALLGAMSLRQTVPPGALHLVAGLSEEAGARAADRLAARGLIDVERMRVAHPLVQAAAYRGMSSSSRHRAHRRAAQHASDAIERASQLQHLGAMLDNAELAVIVEAAAIVLATSPQSCIGLLERTRRVPSRERDLLLARALLLDGRPAEAEGLIRAAYRAEEPSGAALALLIQCLRIQGRPDEALELALDASPAASSPEVAVELATLEVMHDGSPSIRSNDRLEALDPASNPPLAAAMSALRALAGLRDGELELARREYASAKHGFARLSGNEVLSVIDAATALGWCAHFLGDFEAGAELLERALGLAERHGRFHALPHLYVVLAFICIPLDRCTEAEEFVELAIDAGRRYNWPDAIPLAATAALVAAPGRVSPADFHTRYRRLQDAGLPQIAWWRRIVELFSVRAAIRLGLEVDRAPLAVGPHDLFGGQKHLGLGELALASGDPATALEHAEAAIAVGLRARHASQTGHGLLFRSQLFHALGRNADAREDANRAADCFRRGTAPLYAGFAERWVQQLSAPGPSTPGTLTEQGGRAAALEGAALTPRERTVAELVAEGRSNRDIAATLHLSPRTVETHVSRILRKTGLRSRAGLARRLDAAG</sequence>
<reference evidence="4" key="1">
    <citation type="journal article" date="2014" name="Int. J. Syst. Evol. Microbiol.">
        <title>Complete genome sequence of Corynebacterium casei LMG S-19264T (=DSM 44701T), isolated from a smear-ripened cheese.</title>
        <authorList>
            <consortium name="US DOE Joint Genome Institute (JGI-PGF)"/>
            <person name="Walter F."/>
            <person name="Albersmeier A."/>
            <person name="Kalinowski J."/>
            <person name="Ruckert C."/>
        </authorList>
    </citation>
    <scope>NUCLEOTIDE SEQUENCE</scope>
    <source>
        <strain evidence="4">JCM 3346</strain>
    </source>
</reference>
<dbReference type="PROSITE" id="PS50043">
    <property type="entry name" value="HTH_LUXR_2"/>
    <property type="match status" value="1"/>
</dbReference>
<dbReference type="PANTHER" id="PTHR16305">
    <property type="entry name" value="TESTICULAR SOLUBLE ADENYLYL CYCLASE"/>
    <property type="match status" value="1"/>
</dbReference>
<dbReference type="GO" id="GO:0006355">
    <property type="term" value="P:regulation of DNA-templated transcription"/>
    <property type="evidence" value="ECO:0007669"/>
    <property type="project" value="InterPro"/>
</dbReference>
<proteinExistence type="predicted"/>
<evidence type="ECO:0000313" key="5">
    <source>
        <dbReference type="Proteomes" id="UP000610303"/>
    </source>
</evidence>
<evidence type="ECO:0000256" key="1">
    <source>
        <dbReference type="ARBA" id="ARBA00022741"/>
    </source>
</evidence>
<dbReference type="RefSeq" id="WP_189083964.1">
    <property type="nucleotide sequence ID" value="NZ_BMRJ01000001.1"/>
</dbReference>
<dbReference type="EMBL" id="BMRJ01000001">
    <property type="protein sequence ID" value="GGR17377.1"/>
    <property type="molecule type" value="Genomic_DNA"/>
</dbReference>
<dbReference type="SUPFAM" id="SSF48452">
    <property type="entry name" value="TPR-like"/>
    <property type="match status" value="1"/>
</dbReference>
<gene>
    <name evidence="4" type="ORF">GCM10010196_07760</name>
</gene>
<dbReference type="GO" id="GO:0005524">
    <property type="term" value="F:ATP binding"/>
    <property type="evidence" value="ECO:0007669"/>
    <property type="project" value="UniProtKB-KW"/>
</dbReference>
<dbReference type="SMART" id="SM00421">
    <property type="entry name" value="HTH_LUXR"/>
    <property type="match status" value="1"/>
</dbReference>
<dbReference type="GO" id="GO:0004016">
    <property type="term" value="F:adenylate cyclase activity"/>
    <property type="evidence" value="ECO:0007669"/>
    <property type="project" value="TreeGrafter"/>
</dbReference>
<dbReference type="PRINTS" id="PR00038">
    <property type="entry name" value="HTHLUXR"/>
</dbReference>
<name>A0A918CCL3_AGRME</name>
<dbReference type="SUPFAM" id="SSF52540">
    <property type="entry name" value="P-loop containing nucleoside triphosphate hydrolases"/>
    <property type="match status" value="1"/>
</dbReference>
<evidence type="ECO:0000313" key="4">
    <source>
        <dbReference type="EMBL" id="GGR17377.1"/>
    </source>
</evidence>
<dbReference type="InterPro" id="IPR016032">
    <property type="entry name" value="Sig_transdc_resp-reg_C-effctor"/>
</dbReference>
<dbReference type="Gene3D" id="1.10.10.10">
    <property type="entry name" value="Winged helix-like DNA-binding domain superfamily/Winged helix DNA-binding domain"/>
    <property type="match status" value="1"/>
</dbReference>
<dbReference type="CDD" id="cd06170">
    <property type="entry name" value="LuxR_C_like"/>
    <property type="match status" value="1"/>
</dbReference>
<dbReference type="AlphaFoldDB" id="A0A918CCL3"/>
<dbReference type="GO" id="GO:0003677">
    <property type="term" value="F:DNA binding"/>
    <property type="evidence" value="ECO:0007669"/>
    <property type="project" value="InterPro"/>
</dbReference>
<evidence type="ECO:0000256" key="2">
    <source>
        <dbReference type="ARBA" id="ARBA00022840"/>
    </source>
</evidence>
<evidence type="ECO:0000259" key="3">
    <source>
        <dbReference type="PROSITE" id="PS50043"/>
    </source>
</evidence>
<keyword evidence="2" id="KW-0067">ATP-binding</keyword>
<keyword evidence="5" id="KW-1185">Reference proteome</keyword>
<dbReference type="InterPro" id="IPR027417">
    <property type="entry name" value="P-loop_NTPase"/>
</dbReference>
<comment type="caution">
    <text evidence="4">The sequence shown here is derived from an EMBL/GenBank/DDBJ whole genome shotgun (WGS) entry which is preliminary data.</text>
</comment>
<dbReference type="InterPro" id="IPR011990">
    <property type="entry name" value="TPR-like_helical_dom_sf"/>
</dbReference>
<dbReference type="InterPro" id="IPR036388">
    <property type="entry name" value="WH-like_DNA-bd_sf"/>
</dbReference>
<dbReference type="Pfam" id="PF13191">
    <property type="entry name" value="AAA_16"/>
    <property type="match status" value="1"/>
</dbReference>
<reference evidence="4" key="2">
    <citation type="submission" date="2020-09" db="EMBL/GenBank/DDBJ databases">
        <authorList>
            <person name="Sun Q."/>
            <person name="Ohkuma M."/>
        </authorList>
    </citation>
    <scope>NUCLEOTIDE SEQUENCE</scope>
    <source>
        <strain evidence="4">JCM 3346</strain>
    </source>
</reference>
<dbReference type="Proteomes" id="UP000610303">
    <property type="component" value="Unassembled WGS sequence"/>
</dbReference>
<dbReference type="PANTHER" id="PTHR16305:SF35">
    <property type="entry name" value="TRANSCRIPTIONAL ACTIVATOR DOMAIN"/>
    <property type="match status" value="1"/>
</dbReference>
<dbReference type="Pfam" id="PF00196">
    <property type="entry name" value="GerE"/>
    <property type="match status" value="1"/>
</dbReference>
<feature type="domain" description="HTH luxR-type" evidence="3">
    <location>
        <begin position="780"/>
        <end position="845"/>
    </location>
</feature>